<name>A0A3S2X499_9SPHN</name>
<evidence type="ECO:0000313" key="2">
    <source>
        <dbReference type="EMBL" id="RVU05374.1"/>
    </source>
</evidence>
<dbReference type="Proteomes" id="UP000282837">
    <property type="component" value="Unassembled WGS sequence"/>
</dbReference>
<gene>
    <name evidence="2" type="ORF">EOE18_08690</name>
</gene>
<comment type="caution">
    <text evidence="2">The sequence shown here is derived from an EMBL/GenBank/DDBJ whole genome shotgun (WGS) entry which is preliminary data.</text>
</comment>
<accession>A0A3S2X499</accession>
<keyword evidence="3" id="KW-1185">Reference proteome</keyword>
<evidence type="ECO:0000256" key="1">
    <source>
        <dbReference type="SAM" id="Phobius"/>
    </source>
</evidence>
<reference evidence="2 3" key="1">
    <citation type="submission" date="2019-01" db="EMBL/GenBank/DDBJ databases">
        <authorList>
            <person name="Chen W.-M."/>
        </authorList>
    </citation>
    <scope>NUCLEOTIDE SEQUENCE [LARGE SCALE GENOMIC DNA]</scope>
    <source>
        <strain evidence="2 3">FSY-9</strain>
    </source>
</reference>
<sequence>MSKKLSPEDLAKARFKRLSTVRFFGVFMGIVGAAIMAGKVDLPRLVGLLVLLGGLYYALLFPAQLVRRWKKQDAAQ</sequence>
<dbReference type="OrthoDB" id="7511084at2"/>
<dbReference type="EMBL" id="SACO01000005">
    <property type="protein sequence ID" value="RVU05374.1"/>
    <property type="molecule type" value="Genomic_DNA"/>
</dbReference>
<feature type="transmembrane region" description="Helical" evidence="1">
    <location>
        <begin position="46"/>
        <end position="66"/>
    </location>
</feature>
<organism evidence="2 3">
    <name type="scientific">Novosphingobium umbonatum</name>
    <dbReference type="NCBI Taxonomy" id="1908524"/>
    <lineage>
        <taxon>Bacteria</taxon>
        <taxon>Pseudomonadati</taxon>
        <taxon>Pseudomonadota</taxon>
        <taxon>Alphaproteobacteria</taxon>
        <taxon>Sphingomonadales</taxon>
        <taxon>Sphingomonadaceae</taxon>
        <taxon>Novosphingobium</taxon>
    </lineage>
</organism>
<dbReference type="AlphaFoldDB" id="A0A3S2X499"/>
<keyword evidence="1" id="KW-0812">Transmembrane</keyword>
<evidence type="ECO:0000313" key="3">
    <source>
        <dbReference type="Proteomes" id="UP000282837"/>
    </source>
</evidence>
<keyword evidence="1" id="KW-0472">Membrane</keyword>
<keyword evidence="1" id="KW-1133">Transmembrane helix</keyword>
<proteinExistence type="predicted"/>
<dbReference type="RefSeq" id="WP_127708409.1">
    <property type="nucleotide sequence ID" value="NZ_SACO01000005.1"/>
</dbReference>
<protein>
    <submittedName>
        <fullName evidence="2">Uncharacterized protein</fullName>
    </submittedName>
</protein>
<feature type="transmembrane region" description="Helical" evidence="1">
    <location>
        <begin position="21"/>
        <end position="40"/>
    </location>
</feature>